<keyword evidence="1" id="KW-0521">NADP</keyword>
<dbReference type="AlphaFoldDB" id="A0A8H7PFE0"/>
<dbReference type="Pfam" id="PF00248">
    <property type="entry name" value="Aldo_ket_red"/>
    <property type="match status" value="1"/>
</dbReference>
<feature type="domain" description="NADP-dependent oxidoreductase" evidence="3">
    <location>
        <begin position="29"/>
        <end position="315"/>
    </location>
</feature>
<protein>
    <recommendedName>
        <fullName evidence="3">NADP-dependent oxidoreductase domain-containing protein</fullName>
    </recommendedName>
</protein>
<name>A0A8H7PFE0_9FUNG</name>
<evidence type="ECO:0000259" key="3">
    <source>
        <dbReference type="Pfam" id="PF00248"/>
    </source>
</evidence>
<comment type="similarity">
    <text evidence="2">Belongs to the aldo/keto reductase family. Aldo/keto reductase 2 subfamily.</text>
</comment>
<dbReference type="Proteomes" id="UP000612746">
    <property type="component" value="Unassembled WGS sequence"/>
</dbReference>
<dbReference type="EMBL" id="JAEPRA010000021">
    <property type="protein sequence ID" value="KAG2172937.1"/>
    <property type="molecule type" value="Genomic_DNA"/>
</dbReference>
<proteinExistence type="inferred from homology"/>
<evidence type="ECO:0000313" key="4">
    <source>
        <dbReference type="EMBL" id="KAG2172937.1"/>
    </source>
</evidence>
<dbReference type="Gene3D" id="3.20.20.100">
    <property type="entry name" value="NADP-dependent oxidoreductase domain"/>
    <property type="match status" value="1"/>
</dbReference>
<reference evidence="4" key="1">
    <citation type="submission" date="2020-12" db="EMBL/GenBank/DDBJ databases">
        <title>Metabolic potential, ecology and presence of endohyphal bacteria is reflected in genomic diversity of Mucoromycotina.</title>
        <authorList>
            <person name="Muszewska A."/>
            <person name="Okrasinska A."/>
            <person name="Steczkiewicz K."/>
            <person name="Drgas O."/>
            <person name="Orlowska M."/>
            <person name="Perlinska-Lenart U."/>
            <person name="Aleksandrzak-Piekarczyk T."/>
            <person name="Szatraj K."/>
            <person name="Zielenkiewicz U."/>
            <person name="Pilsyk S."/>
            <person name="Malc E."/>
            <person name="Mieczkowski P."/>
            <person name="Kruszewska J.S."/>
            <person name="Biernat P."/>
            <person name="Pawlowska J."/>
        </authorList>
    </citation>
    <scope>NUCLEOTIDE SEQUENCE</scope>
    <source>
        <strain evidence="4">WA0000051536</strain>
    </source>
</reference>
<organism evidence="4 5">
    <name type="scientific">Umbelopsis vinacea</name>
    <dbReference type="NCBI Taxonomy" id="44442"/>
    <lineage>
        <taxon>Eukaryota</taxon>
        <taxon>Fungi</taxon>
        <taxon>Fungi incertae sedis</taxon>
        <taxon>Mucoromycota</taxon>
        <taxon>Mucoromycotina</taxon>
        <taxon>Umbelopsidomycetes</taxon>
        <taxon>Umbelopsidales</taxon>
        <taxon>Umbelopsidaceae</taxon>
        <taxon>Umbelopsis</taxon>
    </lineage>
</organism>
<dbReference type="PANTHER" id="PTHR43364:SF7">
    <property type="entry name" value="NADP-DEPENDENT OXIDOREDUCTASE DOMAIN-CONTAINING PROTEIN-RELATED"/>
    <property type="match status" value="1"/>
</dbReference>
<evidence type="ECO:0000256" key="2">
    <source>
        <dbReference type="ARBA" id="ARBA00038157"/>
    </source>
</evidence>
<dbReference type="InterPro" id="IPR036812">
    <property type="entry name" value="NAD(P)_OxRdtase_dom_sf"/>
</dbReference>
<accession>A0A8H7PFE0</accession>
<evidence type="ECO:0000256" key="1">
    <source>
        <dbReference type="ARBA" id="ARBA00022857"/>
    </source>
</evidence>
<comment type="caution">
    <text evidence="4">The sequence shown here is derived from an EMBL/GenBank/DDBJ whole genome shotgun (WGS) entry which is preliminary data.</text>
</comment>
<dbReference type="InterPro" id="IPR050523">
    <property type="entry name" value="AKR_Detox_Biosynth"/>
</dbReference>
<dbReference type="PANTHER" id="PTHR43364">
    <property type="entry name" value="NADH-SPECIFIC METHYLGLYOXAL REDUCTASE-RELATED"/>
    <property type="match status" value="1"/>
</dbReference>
<dbReference type="OrthoDB" id="37537at2759"/>
<keyword evidence="5" id="KW-1185">Reference proteome</keyword>
<dbReference type="InterPro" id="IPR023210">
    <property type="entry name" value="NADP_OxRdtase_dom"/>
</dbReference>
<dbReference type="SUPFAM" id="SSF51430">
    <property type="entry name" value="NAD(P)-linked oxidoreductase"/>
    <property type="match status" value="1"/>
</dbReference>
<gene>
    <name evidence="4" type="ORF">INT44_004678</name>
</gene>
<sequence length="370" mass="42081">MSLQSTQQPDSFLCRYRQLAPSASVRVSPLCLGAMHFGEGYKDGLSEHNKQTSFETLDHFASQGGNFIETANVFQEGKYEQWLGDWMMYRRNRDEMVIATKYSTAYKLHLKHKIQANYGGNGLKSMRVSLEESLKNLQTTYIDLFYLHWWDYTVLYLGIANTPAWIVVKCNAYARERGLRQFAVYQGQWNAGLRDLEREIIPMCRAEGMGVVSSRALGSGRFYTEEGYKEREISNSGHRGRPQTEREKAVSRALKNVANAHGTILTSVALAYVRQKAPYVIPVVDGSTLDPLKDNIAALSLYLTKDEIKKIENAYEFDPGYPNTFLSGNLSLGGELFSATKPSDFFWTKRQGTFDWIEPEKPIGPIEQRK</sequence>
<evidence type="ECO:0000313" key="5">
    <source>
        <dbReference type="Proteomes" id="UP000612746"/>
    </source>
</evidence>